<comment type="caution">
    <text evidence="2">The sequence shown here is derived from an EMBL/GenBank/DDBJ whole genome shotgun (WGS) entry which is preliminary data.</text>
</comment>
<accession>A0ABN2PSY7</accession>
<keyword evidence="1" id="KW-0732">Signal</keyword>
<evidence type="ECO:0000256" key="1">
    <source>
        <dbReference type="SAM" id="SignalP"/>
    </source>
</evidence>
<dbReference type="EMBL" id="BAAAMY010000014">
    <property type="protein sequence ID" value="GAA1930299.1"/>
    <property type="molecule type" value="Genomic_DNA"/>
</dbReference>
<name>A0ABN2PSY7_9ACTN</name>
<reference evidence="2 3" key="1">
    <citation type="journal article" date="2019" name="Int. J. Syst. Evol. Microbiol.">
        <title>The Global Catalogue of Microorganisms (GCM) 10K type strain sequencing project: providing services to taxonomists for standard genome sequencing and annotation.</title>
        <authorList>
            <consortium name="The Broad Institute Genomics Platform"/>
            <consortium name="The Broad Institute Genome Sequencing Center for Infectious Disease"/>
            <person name="Wu L."/>
            <person name="Ma J."/>
        </authorList>
    </citation>
    <scope>NUCLEOTIDE SEQUENCE [LARGE SCALE GENOMIC DNA]</scope>
    <source>
        <strain evidence="2 3">JCM 14046</strain>
    </source>
</reference>
<protein>
    <recommendedName>
        <fullName evidence="4">PKD domain-containing protein</fullName>
    </recommendedName>
</protein>
<organism evidence="2 3">
    <name type="scientific">Nocardioides lentus</name>
    <dbReference type="NCBI Taxonomy" id="338077"/>
    <lineage>
        <taxon>Bacteria</taxon>
        <taxon>Bacillati</taxon>
        <taxon>Actinomycetota</taxon>
        <taxon>Actinomycetes</taxon>
        <taxon>Propionibacteriales</taxon>
        <taxon>Nocardioidaceae</taxon>
        <taxon>Nocardioides</taxon>
    </lineage>
</organism>
<proteinExistence type="predicted"/>
<dbReference type="Proteomes" id="UP001501612">
    <property type="component" value="Unassembled WGS sequence"/>
</dbReference>
<evidence type="ECO:0000313" key="3">
    <source>
        <dbReference type="Proteomes" id="UP001501612"/>
    </source>
</evidence>
<sequence length="292" mass="29342">MRWIAALFVIALTLTVCEPMGTASADPSGGVTAGGDYFDLAVTGTGAGGTSAPGSTAGGGPVSGASSGGGPVSYWIPTCAPILGLSTVSAADGCGGSGIPCGDGGTVGTTYTLAGGVHTNNGMGCIEPTEPGAVTTAAAAPVITPAMILSAFRRIPLPDSEIVVQPPGGETLVNFDTIFSTEAEEDTASVSLLGQLLEFEAFPSSYTWEHGDGSTQTTDHPGRAYAEGVAASRYVSHRYEDAQVTVEPSVDTTWSGRYRLNGGPWLPVAGTVTIEGDPSSLRVVEGQPNLVG</sequence>
<feature type="signal peptide" evidence="1">
    <location>
        <begin position="1"/>
        <end position="25"/>
    </location>
</feature>
<keyword evidence="3" id="KW-1185">Reference proteome</keyword>
<feature type="chain" id="PRO_5045547231" description="PKD domain-containing protein" evidence="1">
    <location>
        <begin position="26"/>
        <end position="292"/>
    </location>
</feature>
<evidence type="ECO:0000313" key="2">
    <source>
        <dbReference type="EMBL" id="GAA1930299.1"/>
    </source>
</evidence>
<gene>
    <name evidence="2" type="ORF">GCM10009737_35310</name>
</gene>
<evidence type="ECO:0008006" key="4">
    <source>
        <dbReference type="Google" id="ProtNLM"/>
    </source>
</evidence>